<evidence type="ECO:0000313" key="3">
    <source>
        <dbReference type="Proteomes" id="UP000248795"/>
    </source>
</evidence>
<protein>
    <recommendedName>
        <fullName evidence="1">AB hydrolase-1 domain-containing protein</fullName>
    </recommendedName>
</protein>
<dbReference type="InterPro" id="IPR050266">
    <property type="entry name" value="AB_hydrolase_sf"/>
</dbReference>
<dbReference type="Proteomes" id="UP000248795">
    <property type="component" value="Unassembled WGS sequence"/>
</dbReference>
<evidence type="ECO:0000313" key="2">
    <source>
        <dbReference type="EMBL" id="PZF75648.1"/>
    </source>
</evidence>
<dbReference type="PRINTS" id="PR00111">
    <property type="entry name" value="ABHYDROLASE"/>
</dbReference>
<dbReference type="AlphaFoldDB" id="A0A2W2B693"/>
<dbReference type="InterPro" id="IPR000073">
    <property type="entry name" value="AB_hydrolase_1"/>
</dbReference>
<feature type="domain" description="AB hydrolase-1" evidence="1">
    <location>
        <begin position="55"/>
        <end position="237"/>
    </location>
</feature>
<dbReference type="Pfam" id="PF12697">
    <property type="entry name" value="Abhydrolase_6"/>
    <property type="match status" value="1"/>
</dbReference>
<accession>A0A2W2B693</accession>
<dbReference type="Gene3D" id="3.40.50.1820">
    <property type="entry name" value="alpha/beta hydrolase"/>
    <property type="match status" value="1"/>
</dbReference>
<comment type="caution">
    <text evidence="2">The sequence shown here is derived from an EMBL/GenBank/DDBJ whole genome shotgun (WGS) entry which is preliminary data.</text>
</comment>
<keyword evidence="3" id="KW-1185">Reference proteome</keyword>
<gene>
    <name evidence="2" type="ORF">DK847_17555</name>
</gene>
<dbReference type="SUPFAM" id="SSF53474">
    <property type="entry name" value="alpha/beta-Hydrolases"/>
    <property type="match status" value="1"/>
</dbReference>
<dbReference type="InterPro" id="IPR029058">
    <property type="entry name" value="AB_hydrolase_fold"/>
</dbReference>
<sequence>MAMWGFSCLPCRCRMAAMTNLVMIPAFGCDERLYAEIAPLLPSNVLSSTVIADGADFATCIEQVLAQAPEQFVVLGTSFGGRVALETTLAAPDRVQGLIVIGSTAGPVADQRAGLRRSERLRAGEAEQVAQEMGDMIAHMEGPNGAAARQAFIDMCATLGPDAMTRQSDALARRIDLYPRLGEITCPALMLWGVNDKFSPAAEGLRMSSAIARGRYVELADCGHFPTLEYPDETAAAIDHWMEDVGLSPRL</sequence>
<organism evidence="2 3">
    <name type="scientific">Aestuariivirga litoralis</name>
    <dbReference type="NCBI Taxonomy" id="2650924"/>
    <lineage>
        <taxon>Bacteria</taxon>
        <taxon>Pseudomonadati</taxon>
        <taxon>Pseudomonadota</taxon>
        <taxon>Alphaproteobacteria</taxon>
        <taxon>Hyphomicrobiales</taxon>
        <taxon>Aestuariivirgaceae</taxon>
        <taxon>Aestuariivirga</taxon>
    </lineage>
</organism>
<dbReference type="EMBL" id="QKVK01000009">
    <property type="protein sequence ID" value="PZF75648.1"/>
    <property type="molecule type" value="Genomic_DNA"/>
</dbReference>
<dbReference type="PANTHER" id="PTHR43798">
    <property type="entry name" value="MONOACYLGLYCEROL LIPASE"/>
    <property type="match status" value="1"/>
</dbReference>
<reference evidence="3" key="1">
    <citation type="submission" date="2018-06" db="EMBL/GenBank/DDBJ databases">
        <title>Aestuariibacter litoralis strain KCTC 52945T.</title>
        <authorList>
            <person name="Li X."/>
            <person name="Salam N."/>
            <person name="Li J.-L."/>
            <person name="Chen Y.-M."/>
            <person name="Yang Z.-W."/>
            <person name="Zhang L.-Y."/>
            <person name="Han M.-X."/>
            <person name="Xiao M."/>
            <person name="Li W.-J."/>
        </authorList>
    </citation>
    <scope>NUCLEOTIDE SEQUENCE [LARGE SCALE GENOMIC DNA]</scope>
    <source>
        <strain evidence="3">KCTC 52945</strain>
    </source>
</reference>
<name>A0A2W2B693_9HYPH</name>
<evidence type="ECO:0000259" key="1">
    <source>
        <dbReference type="Pfam" id="PF12697"/>
    </source>
</evidence>
<proteinExistence type="predicted"/>